<protein>
    <recommendedName>
        <fullName evidence="2">Anti-sigma K factor RskA C-terminal domain-containing protein</fullName>
    </recommendedName>
</protein>
<evidence type="ECO:0000313" key="3">
    <source>
        <dbReference type="EMBL" id="OAB88678.1"/>
    </source>
</evidence>
<dbReference type="STRING" id="262209.AWH69_02470"/>
<comment type="caution">
    <text evidence="3">The sequence shown here is derived from an EMBL/GenBank/DDBJ whole genome shotgun (WGS) entry which is preliminary data.</text>
</comment>
<dbReference type="AlphaFoldDB" id="A0A176QGA6"/>
<name>A0A176QGA6_9MICO</name>
<proteinExistence type="predicted"/>
<dbReference type="RefSeq" id="WP_068270982.1">
    <property type="nucleotide sequence ID" value="NZ_LQZG01000001.1"/>
</dbReference>
<accession>A0A176QGA6</accession>
<evidence type="ECO:0000256" key="1">
    <source>
        <dbReference type="SAM" id="MobiDB-lite"/>
    </source>
</evidence>
<dbReference type="EMBL" id="LQZG01000001">
    <property type="protein sequence ID" value="OAB88678.1"/>
    <property type="molecule type" value="Genomic_DNA"/>
</dbReference>
<organism evidence="3 4">
    <name type="scientific">Janibacter melonis</name>
    <dbReference type="NCBI Taxonomy" id="262209"/>
    <lineage>
        <taxon>Bacteria</taxon>
        <taxon>Bacillati</taxon>
        <taxon>Actinomycetota</taxon>
        <taxon>Actinomycetes</taxon>
        <taxon>Micrococcales</taxon>
        <taxon>Intrasporangiaceae</taxon>
        <taxon>Janibacter</taxon>
    </lineage>
</organism>
<evidence type="ECO:0000259" key="2">
    <source>
        <dbReference type="Pfam" id="PF10099"/>
    </source>
</evidence>
<sequence length="273" mass="28725">MTETLRWPDGHPDKDALADHAFDVRDGLPGDPDVVAHVAGCAQCSADLAELSDLARGRVPGEGLPLARAVDDRGEIAWQYPDERVWDAIAAEMGRPALTVVGEERPARAVPAPVDRAGDGPTPAAERSGGGFSLRRTVPWLAGVAALVVGLALGRGIGDPSPEVTEVARLSTVDDAKDARGQAELVRAGDGLQLRVQPQSLPKGPGYLEVWLLNTDGSRMVSVGVLDGDSPQDYTVTQDLIDEGYTVVDISREAFDDKPEHSGDSLARGTLGA</sequence>
<gene>
    <name evidence="3" type="ORF">AWH69_02470</name>
</gene>
<dbReference type="InterPro" id="IPR018764">
    <property type="entry name" value="RskA_C"/>
</dbReference>
<evidence type="ECO:0000313" key="4">
    <source>
        <dbReference type="Proteomes" id="UP000076976"/>
    </source>
</evidence>
<dbReference type="Pfam" id="PF10099">
    <property type="entry name" value="RskA_C"/>
    <property type="match status" value="1"/>
</dbReference>
<reference evidence="3 4" key="1">
    <citation type="submission" date="2016-01" db="EMBL/GenBank/DDBJ databases">
        <title>Janibacter melonis strain CD11_4 genome sequencing and assembly.</title>
        <authorList>
            <person name="Nair G.R."/>
            <person name="Kaur G."/>
            <person name="Chander A.M."/>
            <person name="Mayilraj S."/>
        </authorList>
    </citation>
    <scope>NUCLEOTIDE SEQUENCE [LARGE SCALE GENOMIC DNA]</scope>
    <source>
        <strain evidence="3 4">CD11-4</strain>
    </source>
</reference>
<dbReference type="GO" id="GO:0005886">
    <property type="term" value="C:plasma membrane"/>
    <property type="evidence" value="ECO:0007669"/>
    <property type="project" value="InterPro"/>
</dbReference>
<keyword evidence="4" id="KW-1185">Reference proteome</keyword>
<dbReference type="Proteomes" id="UP000076976">
    <property type="component" value="Unassembled WGS sequence"/>
</dbReference>
<feature type="region of interest" description="Disordered" evidence="1">
    <location>
        <begin position="111"/>
        <end position="130"/>
    </location>
</feature>
<feature type="domain" description="Anti-sigma K factor RskA C-terminal" evidence="2">
    <location>
        <begin position="141"/>
        <end position="263"/>
    </location>
</feature>